<dbReference type="AlphaFoldDB" id="A0A8H5TIF0"/>
<keyword evidence="2" id="KW-0472">Membrane</keyword>
<comment type="caution">
    <text evidence="3">The sequence shown here is derived from an EMBL/GenBank/DDBJ whole genome shotgun (WGS) entry which is preliminary data.</text>
</comment>
<evidence type="ECO:0000256" key="1">
    <source>
        <dbReference type="SAM" id="MobiDB-lite"/>
    </source>
</evidence>
<gene>
    <name evidence="3" type="ORF">FHETE_4775</name>
</gene>
<keyword evidence="2" id="KW-0812">Transmembrane</keyword>
<evidence type="ECO:0000313" key="4">
    <source>
        <dbReference type="Proteomes" id="UP000567885"/>
    </source>
</evidence>
<feature type="transmembrane region" description="Helical" evidence="2">
    <location>
        <begin position="80"/>
        <end position="98"/>
    </location>
</feature>
<reference evidence="3 4" key="1">
    <citation type="submission" date="2020-05" db="EMBL/GenBank/DDBJ databases">
        <title>Identification and distribution of gene clusters putatively required for synthesis of sphingolipid metabolism inhibitors in phylogenetically diverse species of the filamentous fungus Fusarium.</title>
        <authorList>
            <person name="Kim H.-S."/>
            <person name="Busman M."/>
            <person name="Brown D.W."/>
            <person name="Divon H."/>
            <person name="Uhlig S."/>
            <person name="Proctor R.H."/>
        </authorList>
    </citation>
    <scope>NUCLEOTIDE SEQUENCE [LARGE SCALE GENOMIC DNA]</scope>
    <source>
        <strain evidence="3 4">NRRL 20693</strain>
    </source>
</reference>
<keyword evidence="4" id="KW-1185">Reference proteome</keyword>
<organism evidence="3 4">
    <name type="scientific">Fusarium heterosporum</name>
    <dbReference type="NCBI Taxonomy" id="42747"/>
    <lineage>
        <taxon>Eukaryota</taxon>
        <taxon>Fungi</taxon>
        <taxon>Dikarya</taxon>
        <taxon>Ascomycota</taxon>
        <taxon>Pezizomycotina</taxon>
        <taxon>Sordariomycetes</taxon>
        <taxon>Hypocreomycetidae</taxon>
        <taxon>Hypocreales</taxon>
        <taxon>Nectriaceae</taxon>
        <taxon>Fusarium</taxon>
        <taxon>Fusarium heterosporum species complex</taxon>
    </lineage>
</organism>
<evidence type="ECO:0000256" key="2">
    <source>
        <dbReference type="SAM" id="Phobius"/>
    </source>
</evidence>
<feature type="transmembrane region" description="Helical" evidence="2">
    <location>
        <begin position="110"/>
        <end position="132"/>
    </location>
</feature>
<keyword evidence="2" id="KW-1133">Transmembrane helix</keyword>
<dbReference type="Proteomes" id="UP000567885">
    <property type="component" value="Unassembled WGS sequence"/>
</dbReference>
<feature type="compositionally biased region" description="Pro residues" evidence="1">
    <location>
        <begin position="154"/>
        <end position="170"/>
    </location>
</feature>
<proteinExistence type="predicted"/>
<feature type="transmembrane region" description="Helical" evidence="2">
    <location>
        <begin position="41"/>
        <end position="60"/>
    </location>
</feature>
<feature type="region of interest" description="Disordered" evidence="1">
    <location>
        <begin position="141"/>
        <end position="201"/>
    </location>
</feature>
<protein>
    <submittedName>
        <fullName evidence="3">Cytochrome p450</fullName>
    </submittedName>
</protein>
<dbReference type="EMBL" id="JAAGWQ010000079">
    <property type="protein sequence ID" value="KAF5670092.1"/>
    <property type="molecule type" value="Genomic_DNA"/>
</dbReference>
<feature type="compositionally biased region" description="Basic and acidic residues" evidence="1">
    <location>
        <begin position="172"/>
        <end position="187"/>
    </location>
</feature>
<evidence type="ECO:0000313" key="3">
    <source>
        <dbReference type="EMBL" id="KAF5670092.1"/>
    </source>
</evidence>
<sequence>MSAPPTLAKVKAGFQLLQTAGIGGYLGFSIPRLLHPTELPYIHYAAGFFVATEAIVLLVYEFLTDRVPDLKSFVSPKACAILNIRGAILWAGLAFLEFQTDSTFSKGKSLAFARLMFACAIFSGLMGAILAFCYLGNPAPAEPEPSEEDGNPPGDAPPEPEAPPPVPPTPVWRERSPTSRGHPSRDPRRYRRYADYSGDDC</sequence>
<accession>A0A8H5TIF0</accession>
<feature type="transmembrane region" description="Helical" evidence="2">
    <location>
        <begin position="12"/>
        <end position="34"/>
    </location>
</feature>
<name>A0A8H5TIF0_FUSHE</name>